<dbReference type="InterPro" id="IPR028909">
    <property type="entry name" value="bL21-like"/>
</dbReference>
<dbReference type="NCBIfam" id="TIGR00061">
    <property type="entry name" value="L21"/>
    <property type="match status" value="1"/>
</dbReference>
<dbReference type="GO" id="GO:0005840">
    <property type="term" value="C:ribosome"/>
    <property type="evidence" value="ECO:0007669"/>
    <property type="project" value="UniProtKB-KW"/>
</dbReference>
<gene>
    <name evidence="4" type="primary">rplU</name>
    <name evidence="6" type="ORF">A2Y85_06030</name>
</gene>
<dbReference type="GO" id="GO:0005737">
    <property type="term" value="C:cytoplasm"/>
    <property type="evidence" value="ECO:0007669"/>
    <property type="project" value="UniProtKB-ARBA"/>
</dbReference>
<reference evidence="6 7" key="1">
    <citation type="journal article" date="2016" name="Nat. Commun.">
        <title>Thousands of microbial genomes shed light on interconnected biogeochemical processes in an aquifer system.</title>
        <authorList>
            <person name="Anantharaman K."/>
            <person name="Brown C.T."/>
            <person name="Hug L.A."/>
            <person name="Sharon I."/>
            <person name="Castelle C.J."/>
            <person name="Probst A.J."/>
            <person name="Thomas B.C."/>
            <person name="Singh A."/>
            <person name="Wilkins M.J."/>
            <person name="Karaoz U."/>
            <person name="Brodie E.L."/>
            <person name="Williams K.H."/>
            <person name="Hubbard S.S."/>
            <person name="Banfield J.F."/>
        </authorList>
    </citation>
    <scope>NUCLEOTIDE SEQUENCE [LARGE SCALE GENOMIC DNA]</scope>
</reference>
<comment type="function">
    <text evidence="4 5">This protein binds to 23S rRNA in the presence of protein L20.</text>
</comment>
<dbReference type="InterPro" id="IPR001787">
    <property type="entry name" value="Ribosomal_bL21"/>
</dbReference>
<dbReference type="GO" id="GO:1990904">
    <property type="term" value="C:ribonucleoprotein complex"/>
    <property type="evidence" value="ECO:0007669"/>
    <property type="project" value="UniProtKB-KW"/>
</dbReference>
<evidence type="ECO:0000256" key="1">
    <source>
        <dbReference type="ARBA" id="ARBA00008563"/>
    </source>
</evidence>
<evidence type="ECO:0000256" key="4">
    <source>
        <dbReference type="HAMAP-Rule" id="MF_01363"/>
    </source>
</evidence>
<evidence type="ECO:0000256" key="3">
    <source>
        <dbReference type="ARBA" id="ARBA00023274"/>
    </source>
</evidence>
<comment type="caution">
    <text evidence="6">The sequence shown here is derived from an EMBL/GenBank/DDBJ whole genome shotgun (WGS) entry which is preliminary data.</text>
</comment>
<keyword evidence="3 4" id="KW-0687">Ribonucleoprotein</keyword>
<evidence type="ECO:0000256" key="5">
    <source>
        <dbReference type="RuleBase" id="RU000562"/>
    </source>
</evidence>
<dbReference type="Pfam" id="PF00829">
    <property type="entry name" value="Ribosomal_L21p"/>
    <property type="match status" value="1"/>
</dbReference>
<organism evidence="6 7">
    <name type="scientific">candidate division WOR-3 bacterium RBG_13_43_14</name>
    <dbReference type="NCBI Taxonomy" id="1802590"/>
    <lineage>
        <taxon>Bacteria</taxon>
        <taxon>Bacteria division WOR-3</taxon>
    </lineage>
</organism>
<dbReference type="SUPFAM" id="SSF141091">
    <property type="entry name" value="L21p-like"/>
    <property type="match status" value="1"/>
</dbReference>
<evidence type="ECO:0000256" key="2">
    <source>
        <dbReference type="ARBA" id="ARBA00022980"/>
    </source>
</evidence>
<evidence type="ECO:0000313" key="6">
    <source>
        <dbReference type="EMBL" id="OGC43686.1"/>
    </source>
</evidence>
<keyword evidence="2 4" id="KW-0689">Ribosomal protein</keyword>
<keyword evidence="4 5" id="KW-0694">RNA-binding</keyword>
<dbReference type="AlphaFoldDB" id="A0A1F4UFI1"/>
<comment type="subunit">
    <text evidence="4">Part of the 50S ribosomal subunit. Contacts protein L20.</text>
</comment>
<name>A0A1F4UFI1_UNCW3</name>
<dbReference type="PANTHER" id="PTHR21349:SF0">
    <property type="entry name" value="LARGE RIBOSOMAL SUBUNIT PROTEIN BL21M"/>
    <property type="match status" value="1"/>
</dbReference>
<dbReference type="GO" id="GO:0006412">
    <property type="term" value="P:translation"/>
    <property type="evidence" value="ECO:0007669"/>
    <property type="project" value="UniProtKB-UniRule"/>
</dbReference>
<dbReference type="InterPro" id="IPR036164">
    <property type="entry name" value="bL21-like_sf"/>
</dbReference>
<keyword evidence="4 5" id="KW-0699">rRNA-binding</keyword>
<dbReference type="GO" id="GO:0019843">
    <property type="term" value="F:rRNA binding"/>
    <property type="evidence" value="ECO:0007669"/>
    <property type="project" value="UniProtKB-UniRule"/>
</dbReference>
<dbReference type="EMBL" id="MEUM01000011">
    <property type="protein sequence ID" value="OGC43686.1"/>
    <property type="molecule type" value="Genomic_DNA"/>
</dbReference>
<comment type="similarity">
    <text evidence="1 4 5">Belongs to the bacterial ribosomal protein bL21 family.</text>
</comment>
<dbReference type="PANTHER" id="PTHR21349">
    <property type="entry name" value="50S RIBOSOMAL PROTEIN L21"/>
    <property type="match status" value="1"/>
</dbReference>
<dbReference type="GO" id="GO:0003735">
    <property type="term" value="F:structural constituent of ribosome"/>
    <property type="evidence" value="ECO:0007669"/>
    <property type="project" value="InterPro"/>
</dbReference>
<sequence>MFAVIKAKGFQYLVGEGEVVTIPAKIGDVGQRIEFDQVLMIKDETQTYFGKPYIKGAMVKGIIKKNGKSDKVIVFKFRRRENYRRKRGHRQDFSEIEITNIIREK</sequence>
<evidence type="ECO:0000313" key="7">
    <source>
        <dbReference type="Proteomes" id="UP000177025"/>
    </source>
</evidence>
<dbReference type="Proteomes" id="UP000177025">
    <property type="component" value="Unassembled WGS sequence"/>
</dbReference>
<proteinExistence type="inferred from homology"/>
<protein>
    <recommendedName>
        <fullName evidence="4">Large ribosomal subunit protein bL21</fullName>
    </recommendedName>
</protein>
<accession>A0A1F4UFI1</accession>
<dbReference type="HAMAP" id="MF_01363">
    <property type="entry name" value="Ribosomal_bL21"/>
    <property type="match status" value="1"/>
</dbReference>